<gene>
    <name evidence="2" type="ORF">ebA3659</name>
</gene>
<dbReference type="KEGG" id="eba:ebA3659"/>
<keyword evidence="3" id="KW-1185">Reference proteome</keyword>
<reference evidence="2 3" key="1">
    <citation type="journal article" date="2005" name="Arch. Microbiol.">
        <title>The genome sequence of an anaerobic aromatic-degrading denitrifying bacterium, strain EbN1.</title>
        <authorList>
            <person name="Rabus R."/>
            <person name="Kube M."/>
            <person name="Heider J."/>
            <person name="Beck A."/>
            <person name="Heitmann K."/>
            <person name="Widdel F."/>
            <person name="Reinhardt R."/>
        </authorList>
    </citation>
    <scope>NUCLEOTIDE SEQUENCE [LARGE SCALE GENOMIC DNA]</scope>
    <source>
        <strain evidence="2 3">EbN1</strain>
    </source>
</reference>
<feature type="compositionally biased region" description="Basic residues" evidence="1">
    <location>
        <begin position="16"/>
        <end position="26"/>
    </location>
</feature>
<accession>Q5P3C4</accession>
<dbReference type="EMBL" id="CR555306">
    <property type="protein sequence ID" value="CAI08190.1"/>
    <property type="molecule type" value="Genomic_DNA"/>
</dbReference>
<name>Q5P3C4_AROAE</name>
<dbReference type="AlphaFoldDB" id="Q5P3C4"/>
<evidence type="ECO:0000313" key="2">
    <source>
        <dbReference type="EMBL" id="CAI08190.1"/>
    </source>
</evidence>
<evidence type="ECO:0000256" key="1">
    <source>
        <dbReference type="SAM" id="MobiDB-lite"/>
    </source>
</evidence>
<dbReference type="Proteomes" id="UP000006552">
    <property type="component" value="Chromosome"/>
</dbReference>
<feature type="region of interest" description="Disordered" evidence="1">
    <location>
        <begin position="1"/>
        <end position="37"/>
    </location>
</feature>
<dbReference type="STRING" id="76114.ebA3659"/>
<organism evidence="2 3">
    <name type="scientific">Aromatoleum aromaticum (strain DSM 19018 / LMG 30748 / EbN1)</name>
    <name type="common">Azoarcus sp. (strain EbN1)</name>
    <dbReference type="NCBI Taxonomy" id="76114"/>
    <lineage>
        <taxon>Bacteria</taxon>
        <taxon>Pseudomonadati</taxon>
        <taxon>Pseudomonadota</taxon>
        <taxon>Betaproteobacteria</taxon>
        <taxon>Rhodocyclales</taxon>
        <taxon>Rhodocyclaceae</taxon>
        <taxon>Aromatoleum</taxon>
    </lineage>
</organism>
<evidence type="ECO:0000313" key="3">
    <source>
        <dbReference type="Proteomes" id="UP000006552"/>
    </source>
</evidence>
<protein>
    <submittedName>
        <fullName evidence="2">Uncharacterized protein</fullName>
    </submittedName>
</protein>
<proteinExistence type="predicted"/>
<sequence>MRPVSSSRHHADSRRSSPRKRQRRNSPLHSSTTYTRSTCGIIVARPSSCMTTAWPASS</sequence>
<dbReference type="HOGENOM" id="CLU_2969272_0_0_4"/>
<feature type="compositionally biased region" description="Polar residues" evidence="1">
    <location>
        <begin position="27"/>
        <end position="37"/>
    </location>
</feature>